<dbReference type="AlphaFoldDB" id="A0A246J419"/>
<accession>A0A246J419</accession>
<gene>
    <name evidence="1" type="ORF">CDN99_19550</name>
</gene>
<dbReference type="SUPFAM" id="SSF55073">
    <property type="entry name" value="Nucleotide cyclase"/>
    <property type="match status" value="1"/>
</dbReference>
<evidence type="ECO:0000313" key="2">
    <source>
        <dbReference type="Proteomes" id="UP000197468"/>
    </source>
</evidence>
<keyword evidence="2" id="KW-1185">Reference proteome</keyword>
<dbReference type="Gene3D" id="3.30.70.270">
    <property type="match status" value="1"/>
</dbReference>
<evidence type="ECO:0000313" key="1">
    <source>
        <dbReference type="EMBL" id="OWQ86904.1"/>
    </source>
</evidence>
<dbReference type="RefSeq" id="WP_088386572.1">
    <property type="nucleotide sequence ID" value="NZ_NIOF01000010.1"/>
</dbReference>
<dbReference type="InterPro" id="IPR029787">
    <property type="entry name" value="Nucleotide_cyclase"/>
</dbReference>
<proteinExistence type="predicted"/>
<dbReference type="OrthoDB" id="9152222at2"/>
<dbReference type="InterPro" id="IPR043128">
    <property type="entry name" value="Rev_trsase/Diguanyl_cyclase"/>
</dbReference>
<name>A0A246J419_9BURK</name>
<sequence>MNPDKVLRSSPGTLGDLEQGCADARRLIADGQPDAARSRLDELRKTHGDEHAPLQEALSAIAEAHGDLAAALAHYKRFHALAIQAGVSSPLASRDQLLARLVERQQQHAPDMTWCLVALAAARAPAGALPHMLRQQCRAQDVLALGQGEAMLMLLHDVDLPTGRKVCERFRAVWMQQQPTAGPLSMGLTAWRGPGDTGSGLLGRAEGALARSQREGAPFRTG</sequence>
<reference evidence="1 2" key="1">
    <citation type="journal article" date="2008" name="Int. J. Syst. Evol. Microbiol.">
        <title>Description of Roseateles aquatilis sp. nov. and Roseateles terrae sp. nov., in the class Betaproteobacteria, and emended description of the genus Roseateles.</title>
        <authorList>
            <person name="Gomila M."/>
            <person name="Bowien B."/>
            <person name="Falsen E."/>
            <person name="Moore E.R."/>
            <person name="Lalucat J."/>
        </authorList>
    </citation>
    <scope>NUCLEOTIDE SEQUENCE [LARGE SCALE GENOMIC DNA]</scope>
    <source>
        <strain evidence="1 2">CCUG 48205</strain>
    </source>
</reference>
<protein>
    <submittedName>
        <fullName evidence="1">Uncharacterized protein</fullName>
    </submittedName>
</protein>
<dbReference type="EMBL" id="NIOF01000010">
    <property type="protein sequence ID" value="OWQ86904.1"/>
    <property type="molecule type" value="Genomic_DNA"/>
</dbReference>
<organism evidence="1 2">
    <name type="scientific">Roseateles aquatilis</name>
    <dbReference type="NCBI Taxonomy" id="431061"/>
    <lineage>
        <taxon>Bacteria</taxon>
        <taxon>Pseudomonadati</taxon>
        <taxon>Pseudomonadota</taxon>
        <taxon>Betaproteobacteria</taxon>
        <taxon>Burkholderiales</taxon>
        <taxon>Sphaerotilaceae</taxon>
        <taxon>Roseateles</taxon>
    </lineage>
</organism>
<dbReference type="Proteomes" id="UP000197468">
    <property type="component" value="Unassembled WGS sequence"/>
</dbReference>
<comment type="caution">
    <text evidence="1">The sequence shown here is derived from an EMBL/GenBank/DDBJ whole genome shotgun (WGS) entry which is preliminary data.</text>
</comment>